<keyword evidence="1" id="KW-0812">Transmembrane</keyword>
<dbReference type="EMBL" id="JBHSAJ010000104">
    <property type="protein sequence ID" value="MFC3937771.1"/>
    <property type="molecule type" value="Genomic_DNA"/>
</dbReference>
<feature type="non-terminal residue" evidence="2">
    <location>
        <position position="147"/>
    </location>
</feature>
<dbReference type="RefSeq" id="WP_377808469.1">
    <property type="nucleotide sequence ID" value="NZ_JBHSAJ010000104.1"/>
</dbReference>
<accession>A0ABV8DGR8</accession>
<dbReference type="Proteomes" id="UP001595693">
    <property type="component" value="Unassembled WGS sequence"/>
</dbReference>
<comment type="caution">
    <text evidence="2">The sequence shown here is derived from an EMBL/GenBank/DDBJ whole genome shotgun (WGS) entry which is preliminary data.</text>
</comment>
<keyword evidence="1" id="KW-0472">Membrane</keyword>
<feature type="transmembrane region" description="Helical" evidence="1">
    <location>
        <begin position="51"/>
        <end position="73"/>
    </location>
</feature>
<keyword evidence="3" id="KW-1185">Reference proteome</keyword>
<gene>
    <name evidence="2" type="ORF">ACFOW3_24385</name>
</gene>
<protein>
    <submittedName>
        <fullName evidence="2">Uncharacterized protein</fullName>
    </submittedName>
</protein>
<sequence length="147" mass="15182">MIAIGTELDLGGPGGWIPFELPRRDTKTAPEPADDLKAVGPGLKTGTTWRASVAAGVSAMVGVAIGAIGLAVLTPAGEPLIGSDSRQVRNVEHLHAEQASEASAARNNDALVLPAASRELADESMLRTAEVIRAAIKRAQERERAGG</sequence>
<evidence type="ECO:0000256" key="1">
    <source>
        <dbReference type="SAM" id="Phobius"/>
    </source>
</evidence>
<evidence type="ECO:0000313" key="2">
    <source>
        <dbReference type="EMBL" id="MFC3937771.1"/>
    </source>
</evidence>
<proteinExistence type="predicted"/>
<reference evidence="3" key="1">
    <citation type="journal article" date="2019" name="Int. J. Syst. Evol. Microbiol.">
        <title>The Global Catalogue of Microorganisms (GCM) 10K type strain sequencing project: providing services to taxonomists for standard genome sequencing and annotation.</title>
        <authorList>
            <consortium name="The Broad Institute Genomics Platform"/>
            <consortium name="The Broad Institute Genome Sequencing Center for Infectious Disease"/>
            <person name="Wu L."/>
            <person name="Ma J."/>
        </authorList>
    </citation>
    <scope>NUCLEOTIDE SEQUENCE [LARGE SCALE GENOMIC DNA]</scope>
    <source>
        <strain evidence="3">CCUG 2113</strain>
    </source>
</reference>
<organism evidence="2 3">
    <name type="scientific">Acidovorax facilis</name>
    <dbReference type="NCBI Taxonomy" id="12917"/>
    <lineage>
        <taxon>Bacteria</taxon>
        <taxon>Pseudomonadati</taxon>
        <taxon>Pseudomonadota</taxon>
        <taxon>Betaproteobacteria</taxon>
        <taxon>Burkholderiales</taxon>
        <taxon>Comamonadaceae</taxon>
        <taxon>Acidovorax</taxon>
    </lineage>
</organism>
<name>A0ABV8DGR8_9BURK</name>
<keyword evidence="1" id="KW-1133">Transmembrane helix</keyword>
<evidence type="ECO:0000313" key="3">
    <source>
        <dbReference type="Proteomes" id="UP001595693"/>
    </source>
</evidence>